<protein>
    <submittedName>
        <fullName evidence="12">Putative zinc finger protein</fullName>
    </submittedName>
</protein>
<organism evidence="12 13">
    <name type="scientific">Orchesella cincta</name>
    <name type="common">Springtail</name>
    <name type="synonym">Podura cincta</name>
    <dbReference type="NCBI Taxonomy" id="48709"/>
    <lineage>
        <taxon>Eukaryota</taxon>
        <taxon>Metazoa</taxon>
        <taxon>Ecdysozoa</taxon>
        <taxon>Arthropoda</taxon>
        <taxon>Hexapoda</taxon>
        <taxon>Collembola</taxon>
        <taxon>Entomobryomorpha</taxon>
        <taxon>Entomobryoidea</taxon>
        <taxon>Orchesellidae</taxon>
        <taxon>Orchesellinae</taxon>
        <taxon>Orchesella</taxon>
    </lineage>
</organism>
<dbReference type="FunFam" id="3.30.160.60:FF:002343">
    <property type="entry name" value="Zinc finger protein 33A"/>
    <property type="match status" value="1"/>
</dbReference>
<dbReference type="FunFam" id="3.30.160.60:FF:000202">
    <property type="entry name" value="Zinc finger protein 574"/>
    <property type="match status" value="1"/>
</dbReference>
<evidence type="ECO:0000256" key="7">
    <source>
        <dbReference type="ARBA" id="ARBA00023163"/>
    </source>
</evidence>
<keyword evidence="3" id="KW-0677">Repeat</keyword>
<feature type="domain" description="C2H2-type" evidence="11">
    <location>
        <begin position="179"/>
        <end position="207"/>
    </location>
</feature>
<evidence type="ECO:0000256" key="3">
    <source>
        <dbReference type="ARBA" id="ARBA00022737"/>
    </source>
</evidence>
<dbReference type="SUPFAM" id="SSF57667">
    <property type="entry name" value="beta-beta-alpha zinc fingers"/>
    <property type="match status" value="4"/>
</dbReference>
<keyword evidence="13" id="KW-1185">Reference proteome</keyword>
<dbReference type="PROSITE" id="PS50157">
    <property type="entry name" value="ZINC_FINGER_C2H2_2"/>
    <property type="match status" value="8"/>
</dbReference>
<dbReference type="GO" id="GO:0008270">
    <property type="term" value="F:zinc ion binding"/>
    <property type="evidence" value="ECO:0007669"/>
    <property type="project" value="UniProtKB-KW"/>
</dbReference>
<dbReference type="Pfam" id="PF00096">
    <property type="entry name" value="zf-C2H2"/>
    <property type="match status" value="7"/>
</dbReference>
<dbReference type="PROSITE" id="PS00028">
    <property type="entry name" value="ZINC_FINGER_C2H2_1"/>
    <property type="match status" value="8"/>
</dbReference>
<dbReference type="InterPro" id="IPR036236">
    <property type="entry name" value="Znf_C2H2_sf"/>
</dbReference>
<keyword evidence="6" id="KW-0805">Transcription regulation</keyword>
<feature type="domain" description="C2H2-type" evidence="11">
    <location>
        <begin position="267"/>
        <end position="294"/>
    </location>
</feature>
<dbReference type="InterPro" id="IPR050636">
    <property type="entry name" value="C2H2-ZF_domain-containing"/>
</dbReference>
<evidence type="ECO:0000256" key="2">
    <source>
        <dbReference type="ARBA" id="ARBA00022723"/>
    </source>
</evidence>
<reference evidence="12 13" key="1">
    <citation type="journal article" date="2016" name="Genome Biol. Evol.">
        <title>Gene Family Evolution Reflects Adaptation to Soil Environmental Stressors in the Genome of the Collembolan Orchesella cincta.</title>
        <authorList>
            <person name="Faddeeva-Vakhrusheva A."/>
            <person name="Derks M.F."/>
            <person name="Anvar S.Y."/>
            <person name="Agamennone V."/>
            <person name="Suring W."/>
            <person name="Smit S."/>
            <person name="van Straalen N.M."/>
            <person name="Roelofs D."/>
        </authorList>
    </citation>
    <scope>NUCLEOTIDE SEQUENCE [LARGE SCALE GENOMIC DNA]</scope>
    <source>
        <tissue evidence="12">Mixed pool</tissue>
    </source>
</reference>
<evidence type="ECO:0000256" key="9">
    <source>
        <dbReference type="PROSITE-ProRule" id="PRU00042"/>
    </source>
</evidence>
<dbReference type="Proteomes" id="UP000094527">
    <property type="component" value="Unassembled WGS sequence"/>
</dbReference>
<feature type="domain" description="C2H2-type" evidence="11">
    <location>
        <begin position="238"/>
        <end position="265"/>
    </location>
</feature>
<evidence type="ECO:0000313" key="12">
    <source>
        <dbReference type="EMBL" id="ODM90285.1"/>
    </source>
</evidence>
<keyword evidence="5" id="KW-0862">Zinc</keyword>
<evidence type="ECO:0000256" key="6">
    <source>
        <dbReference type="ARBA" id="ARBA00023015"/>
    </source>
</evidence>
<feature type="domain" description="C2H2-type" evidence="11">
    <location>
        <begin position="153"/>
        <end position="180"/>
    </location>
</feature>
<keyword evidence="4 9" id="KW-0863">Zinc-finger</keyword>
<comment type="caution">
    <text evidence="12">The sequence shown here is derived from an EMBL/GenBank/DDBJ whole genome shotgun (WGS) entry which is preliminary data.</text>
</comment>
<evidence type="ECO:0000256" key="4">
    <source>
        <dbReference type="ARBA" id="ARBA00022771"/>
    </source>
</evidence>
<proteinExistence type="predicted"/>
<evidence type="ECO:0000256" key="8">
    <source>
        <dbReference type="ARBA" id="ARBA00023242"/>
    </source>
</evidence>
<dbReference type="STRING" id="48709.A0A1D2MBA9"/>
<dbReference type="GO" id="GO:0032502">
    <property type="term" value="P:developmental process"/>
    <property type="evidence" value="ECO:0007669"/>
    <property type="project" value="UniProtKB-ARBA"/>
</dbReference>
<feature type="compositionally biased region" description="Basic residues" evidence="10">
    <location>
        <begin position="27"/>
        <end position="38"/>
    </location>
</feature>
<sequence length="307" mass="35662">MNLQVMRPSFVNRVSPRPRQMPSLTTTRRKRKTKKDAHGRQKCSVCNKLLAFGYLRHHMKTHTGEKPYSCSICGAAFVNKAKLKRHSVIHSEERNYKCPSCPKSFKTPDSLRTHKIVFHNKEQRYSCDICGKRFGYAGSRFSHMNTHSKETPHKCTDCGKEYRTKKSLKRHQIRHQNKFECGQCAQVFFSLDNMRAHYRIMHNSSVARKHHCLFCEKSCKTLLSFESHIRIHIQENPFVCSLCPKSYAAKSSFRYHQRTHESFTKSFKCPLCPKTFRLSSGRQSHLQTHTGERPCPCPICATAPLLL</sequence>
<keyword evidence="8" id="KW-0539">Nucleus</keyword>
<dbReference type="FunFam" id="3.30.160.60:FF:000446">
    <property type="entry name" value="Zinc finger protein"/>
    <property type="match status" value="1"/>
</dbReference>
<feature type="domain" description="C2H2-type" evidence="11">
    <location>
        <begin position="68"/>
        <end position="95"/>
    </location>
</feature>
<evidence type="ECO:0000256" key="5">
    <source>
        <dbReference type="ARBA" id="ARBA00022833"/>
    </source>
</evidence>
<dbReference type="InterPro" id="IPR013087">
    <property type="entry name" value="Znf_C2H2_type"/>
</dbReference>
<dbReference type="AlphaFoldDB" id="A0A1D2MBA9"/>
<dbReference type="OMA" id="WKESTTH"/>
<feature type="domain" description="C2H2-type" evidence="11">
    <location>
        <begin position="125"/>
        <end position="152"/>
    </location>
</feature>
<dbReference type="OrthoDB" id="6077919at2759"/>
<feature type="domain" description="C2H2-type" evidence="11">
    <location>
        <begin position="210"/>
        <end position="237"/>
    </location>
</feature>
<dbReference type="GO" id="GO:0005634">
    <property type="term" value="C:nucleus"/>
    <property type="evidence" value="ECO:0007669"/>
    <property type="project" value="UniProtKB-SubCell"/>
</dbReference>
<dbReference type="Gene3D" id="3.30.160.60">
    <property type="entry name" value="Classic Zinc Finger"/>
    <property type="match status" value="8"/>
</dbReference>
<dbReference type="SMART" id="SM00355">
    <property type="entry name" value="ZnF_C2H2"/>
    <property type="match status" value="9"/>
</dbReference>
<name>A0A1D2MBA9_ORCCI</name>
<dbReference type="EMBL" id="LJIJ01002055">
    <property type="protein sequence ID" value="ODM90285.1"/>
    <property type="molecule type" value="Genomic_DNA"/>
</dbReference>
<comment type="subcellular location">
    <subcellularLocation>
        <location evidence="1">Nucleus</location>
    </subcellularLocation>
</comment>
<feature type="region of interest" description="Disordered" evidence="10">
    <location>
        <begin position="1"/>
        <end position="38"/>
    </location>
</feature>
<dbReference type="PANTHER" id="PTHR47772">
    <property type="entry name" value="ZINC FINGER PROTEIN 200"/>
    <property type="match status" value="1"/>
</dbReference>
<keyword evidence="7" id="KW-0804">Transcription</keyword>
<dbReference type="PANTHER" id="PTHR47772:SF1">
    <property type="entry name" value="ZINC FINGER PROTEIN 200"/>
    <property type="match status" value="1"/>
</dbReference>
<evidence type="ECO:0000256" key="10">
    <source>
        <dbReference type="SAM" id="MobiDB-lite"/>
    </source>
</evidence>
<accession>A0A1D2MBA9</accession>
<keyword evidence="2" id="KW-0479">Metal-binding</keyword>
<gene>
    <name evidence="12" type="ORF">Ocin01_16397</name>
</gene>
<feature type="domain" description="C2H2-type" evidence="11">
    <location>
        <begin position="96"/>
        <end position="124"/>
    </location>
</feature>
<dbReference type="GO" id="GO:0006355">
    <property type="term" value="P:regulation of DNA-templated transcription"/>
    <property type="evidence" value="ECO:0007669"/>
    <property type="project" value="UniProtKB-ARBA"/>
</dbReference>
<evidence type="ECO:0000259" key="11">
    <source>
        <dbReference type="PROSITE" id="PS50157"/>
    </source>
</evidence>
<evidence type="ECO:0000313" key="13">
    <source>
        <dbReference type="Proteomes" id="UP000094527"/>
    </source>
</evidence>
<evidence type="ECO:0000256" key="1">
    <source>
        <dbReference type="ARBA" id="ARBA00004123"/>
    </source>
</evidence>